<gene>
    <name evidence="2" type="ORF">CIB95_06890</name>
</gene>
<protein>
    <recommendedName>
        <fullName evidence="4">Lipoprotein</fullName>
    </recommendedName>
</protein>
<dbReference type="Proteomes" id="UP000217083">
    <property type="component" value="Unassembled WGS sequence"/>
</dbReference>
<sequence>MNKMLKLVMVFPLVFLTSCFDDDSSKDKNVDQETEATKEIDKNEDNEGMLEDDVRLEIIDYYNYMYGEMLTYHNSVISYYDQVLQAPDEVFYGTVIDKIIPQYTEILVELEKVNSQLNNEDLIKVHEVIVSAVRTQLDGFLLYKKAYENNNNLYVNEGNEKIREANTLFIKFDEKMSELMRTYEINHFNRSE</sequence>
<comment type="caution">
    <text evidence="2">The sequence shown here is derived from an EMBL/GenBank/DDBJ whole genome shotgun (WGS) entry which is preliminary data.</text>
</comment>
<evidence type="ECO:0000313" key="3">
    <source>
        <dbReference type="Proteomes" id="UP000217083"/>
    </source>
</evidence>
<dbReference type="PROSITE" id="PS51257">
    <property type="entry name" value="PROKAR_LIPOPROTEIN"/>
    <property type="match status" value="1"/>
</dbReference>
<evidence type="ECO:0000313" key="2">
    <source>
        <dbReference type="EMBL" id="OZM57187.1"/>
    </source>
</evidence>
<name>A0A263BV30_9BACI</name>
<evidence type="ECO:0000256" key="1">
    <source>
        <dbReference type="SAM" id="MobiDB-lite"/>
    </source>
</evidence>
<keyword evidence="3" id="KW-1185">Reference proteome</keyword>
<dbReference type="AlphaFoldDB" id="A0A263BV30"/>
<evidence type="ECO:0008006" key="4">
    <source>
        <dbReference type="Google" id="ProtNLM"/>
    </source>
</evidence>
<feature type="region of interest" description="Disordered" evidence="1">
    <location>
        <begin position="23"/>
        <end position="46"/>
    </location>
</feature>
<accession>A0A263BV30</accession>
<dbReference type="RefSeq" id="WP_094923630.1">
    <property type="nucleotide sequence ID" value="NZ_NPIA01000003.1"/>
</dbReference>
<feature type="compositionally biased region" description="Basic and acidic residues" evidence="1">
    <location>
        <begin position="23"/>
        <end position="45"/>
    </location>
</feature>
<dbReference type="EMBL" id="NPIA01000003">
    <property type="protein sequence ID" value="OZM57187.1"/>
    <property type="molecule type" value="Genomic_DNA"/>
</dbReference>
<organism evidence="2 3">
    <name type="scientific">Lottiidibacillus patelloidae</name>
    <dbReference type="NCBI Taxonomy" id="2670334"/>
    <lineage>
        <taxon>Bacteria</taxon>
        <taxon>Bacillati</taxon>
        <taxon>Bacillota</taxon>
        <taxon>Bacilli</taxon>
        <taxon>Bacillales</taxon>
        <taxon>Bacillaceae</taxon>
        <taxon>Lottiidibacillus</taxon>
    </lineage>
</organism>
<reference evidence="3" key="1">
    <citation type="submission" date="2017-08" db="EMBL/GenBank/DDBJ databases">
        <authorList>
            <person name="Huang Z."/>
        </authorList>
    </citation>
    <scope>NUCLEOTIDE SEQUENCE [LARGE SCALE GENOMIC DNA]</scope>
    <source>
        <strain evidence="3">SA5d-4</strain>
    </source>
</reference>
<proteinExistence type="predicted"/>
<reference evidence="2 3" key="2">
    <citation type="submission" date="2017-09" db="EMBL/GenBank/DDBJ databases">
        <title>Bacillus patelloidae sp. nov., isolated from the intestinal tract of a marine limpet.</title>
        <authorList>
            <person name="Liu R."/>
            <person name="Dong C."/>
            <person name="Shao Z."/>
        </authorList>
    </citation>
    <scope>NUCLEOTIDE SEQUENCE [LARGE SCALE GENOMIC DNA]</scope>
    <source>
        <strain evidence="2 3">SA5d-4</strain>
    </source>
</reference>